<gene>
    <name evidence="3" type="ORF">GE061_003375</name>
</gene>
<accession>A0A8S9X1V4</accession>
<sequence length="309" mass="35405">MILVFFVVIPLTAAAVDWCSDDLQCAYYDPPDNTMCRYKDEVETPRCTNVVNLQNDSSRQLMVMMHNDIRWWTAMGKIPGLPPASNMKMLRYDMTLEKIAYRWATQCMSAHDLCRKTPKWHALGQNISPNYSSTPYFEADPFTDFQAWWNHKKGIDSEIIDSYYVPLPSKMYMFTQIIWANTESIGCATIAYKRTTKSDPCPYERFTVCNYGPGGNIVNHPVYERGEPCSNCPAGDCICNVSPSLLLDVPDDSKLESARNGARRKPIKEYIMLFHLDTARQTKRGEIDKIILVNSGAGKKWNVRMKFLQ</sequence>
<comment type="caution">
    <text evidence="3">The sequence shown here is derived from an EMBL/GenBank/DDBJ whole genome shotgun (WGS) entry which is preliminary data.</text>
</comment>
<dbReference type="InterPro" id="IPR001283">
    <property type="entry name" value="CRISP-related"/>
</dbReference>
<dbReference type="CDD" id="cd05380">
    <property type="entry name" value="CAP_euk"/>
    <property type="match status" value="1"/>
</dbReference>
<evidence type="ECO:0000313" key="4">
    <source>
        <dbReference type="Proteomes" id="UP000466442"/>
    </source>
</evidence>
<organism evidence="3 4">
    <name type="scientific">Apolygus lucorum</name>
    <name type="common">Small green plant bug</name>
    <name type="synonym">Lygocoris lucorum</name>
    <dbReference type="NCBI Taxonomy" id="248454"/>
    <lineage>
        <taxon>Eukaryota</taxon>
        <taxon>Metazoa</taxon>
        <taxon>Ecdysozoa</taxon>
        <taxon>Arthropoda</taxon>
        <taxon>Hexapoda</taxon>
        <taxon>Insecta</taxon>
        <taxon>Pterygota</taxon>
        <taxon>Neoptera</taxon>
        <taxon>Paraneoptera</taxon>
        <taxon>Hemiptera</taxon>
        <taxon>Heteroptera</taxon>
        <taxon>Panheteroptera</taxon>
        <taxon>Cimicomorpha</taxon>
        <taxon>Miridae</taxon>
        <taxon>Mirini</taxon>
        <taxon>Apolygus</taxon>
    </lineage>
</organism>
<name>A0A8S9X1V4_APOLU</name>
<protein>
    <recommendedName>
        <fullName evidence="2">SCP domain-containing protein</fullName>
    </recommendedName>
</protein>
<dbReference type="Proteomes" id="UP000466442">
    <property type="component" value="Unassembled WGS sequence"/>
</dbReference>
<dbReference type="PANTHER" id="PTHR10334">
    <property type="entry name" value="CYSTEINE-RICH SECRETORY PROTEIN-RELATED"/>
    <property type="match status" value="1"/>
</dbReference>
<feature type="chain" id="PRO_5035763095" description="SCP domain-containing protein" evidence="1">
    <location>
        <begin position="16"/>
        <end position="309"/>
    </location>
</feature>
<keyword evidence="1" id="KW-0732">Signal</keyword>
<evidence type="ECO:0000313" key="3">
    <source>
        <dbReference type="EMBL" id="KAF6202967.1"/>
    </source>
</evidence>
<dbReference type="AlphaFoldDB" id="A0A8S9X1V4"/>
<evidence type="ECO:0000259" key="2">
    <source>
        <dbReference type="SMART" id="SM00198"/>
    </source>
</evidence>
<reference evidence="3" key="1">
    <citation type="journal article" date="2021" name="Mol. Ecol. Resour.">
        <title>Apolygus lucorum genome provides insights into omnivorousness and mesophyll feeding.</title>
        <authorList>
            <person name="Liu Y."/>
            <person name="Liu H."/>
            <person name="Wang H."/>
            <person name="Huang T."/>
            <person name="Liu B."/>
            <person name="Yang B."/>
            <person name="Yin L."/>
            <person name="Li B."/>
            <person name="Zhang Y."/>
            <person name="Zhang S."/>
            <person name="Jiang F."/>
            <person name="Zhang X."/>
            <person name="Ren Y."/>
            <person name="Wang B."/>
            <person name="Wang S."/>
            <person name="Lu Y."/>
            <person name="Wu K."/>
            <person name="Fan W."/>
            <person name="Wang G."/>
        </authorList>
    </citation>
    <scope>NUCLEOTIDE SEQUENCE</scope>
    <source>
        <strain evidence="3">12Hb</strain>
    </source>
</reference>
<dbReference type="PRINTS" id="PR00837">
    <property type="entry name" value="V5TPXLIKE"/>
</dbReference>
<dbReference type="InterPro" id="IPR035940">
    <property type="entry name" value="CAP_sf"/>
</dbReference>
<dbReference type="InterPro" id="IPR014044">
    <property type="entry name" value="CAP_dom"/>
</dbReference>
<dbReference type="GO" id="GO:0005576">
    <property type="term" value="C:extracellular region"/>
    <property type="evidence" value="ECO:0007669"/>
    <property type="project" value="UniProtKB-SubCell"/>
</dbReference>
<dbReference type="OrthoDB" id="414826at2759"/>
<dbReference type="Gene3D" id="3.40.33.10">
    <property type="entry name" value="CAP"/>
    <property type="match status" value="1"/>
</dbReference>
<keyword evidence="4" id="KW-1185">Reference proteome</keyword>
<dbReference type="Pfam" id="PF00188">
    <property type="entry name" value="CAP"/>
    <property type="match status" value="1"/>
</dbReference>
<dbReference type="EMBL" id="WIXP02000011">
    <property type="protein sequence ID" value="KAF6202967.1"/>
    <property type="molecule type" value="Genomic_DNA"/>
</dbReference>
<dbReference type="SUPFAM" id="SSF55797">
    <property type="entry name" value="PR-1-like"/>
    <property type="match status" value="1"/>
</dbReference>
<feature type="domain" description="SCP" evidence="2">
    <location>
        <begin position="57"/>
        <end position="219"/>
    </location>
</feature>
<dbReference type="SMART" id="SM00198">
    <property type="entry name" value="SCP"/>
    <property type="match status" value="1"/>
</dbReference>
<evidence type="ECO:0000256" key="1">
    <source>
        <dbReference type="SAM" id="SignalP"/>
    </source>
</evidence>
<feature type="signal peptide" evidence="1">
    <location>
        <begin position="1"/>
        <end position="15"/>
    </location>
</feature>
<proteinExistence type="predicted"/>